<organism evidence="1 2">
    <name type="scientific">Pseudomonas syringae</name>
    <dbReference type="NCBI Taxonomy" id="317"/>
    <lineage>
        <taxon>Bacteria</taxon>
        <taxon>Pseudomonadati</taxon>
        <taxon>Pseudomonadota</taxon>
        <taxon>Gammaproteobacteria</taxon>
        <taxon>Pseudomonadales</taxon>
        <taxon>Pseudomonadaceae</taxon>
        <taxon>Pseudomonas</taxon>
    </lineage>
</organism>
<sequence length="43" mass="4769">MGLTQPDLVESPLMDSQLRYLPPTYKPFVKSTPVVWSMGLACA</sequence>
<accession>A0A2K4WYJ8</accession>
<evidence type="ECO:0000313" key="1">
    <source>
        <dbReference type="EMBL" id="SOS40983.1"/>
    </source>
</evidence>
<evidence type="ECO:0000313" key="2">
    <source>
        <dbReference type="Proteomes" id="UP000238095"/>
    </source>
</evidence>
<name>A0A2K4WYJ8_PSESX</name>
<reference evidence="1 2" key="1">
    <citation type="submission" date="2017-11" db="EMBL/GenBank/DDBJ databases">
        <authorList>
            <person name="Han C.G."/>
        </authorList>
    </citation>
    <scope>NUCLEOTIDE SEQUENCE [LARGE SCALE GENOMIC DNA]</scope>
    <source>
        <strain evidence="1">CFBP3840</strain>
    </source>
</reference>
<dbReference type="EMBL" id="LT963409">
    <property type="protein sequence ID" value="SOS40983.1"/>
    <property type="molecule type" value="Genomic_DNA"/>
</dbReference>
<proteinExistence type="predicted"/>
<dbReference type="AlphaFoldDB" id="A0A2K4WYJ8"/>
<protein>
    <submittedName>
        <fullName evidence="1">Uncharacterized protein</fullName>
    </submittedName>
</protein>
<gene>
    <name evidence="1" type="ORF">CFBP3840_03958</name>
</gene>
<dbReference type="Proteomes" id="UP000238095">
    <property type="component" value="Chromosome 1"/>
</dbReference>